<evidence type="ECO:0000313" key="2">
    <source>
        <dbReference type="EMBL" id="RFC61735.1"/>
    </source>
</evidence>
<organism evidence="2 3">
    <name type="scientific">Fulvimarina endophytica</name>
    <dbReference type="NCBI Taxonomy" id="2293836"/>
    <lineage>
        <taxon>Bacteria</taxon>
        <taxon>Pseudomonadati</taxon>
        <taxon>Pseudomonadota</taxon>
        <taxon>Alphaproteobacteria</taxon>
        <taxon>Hyphomicrobiales</taxon>
        <taxon>Aurantimonadaceae</taxon>
        <taxon>Fulvimarina</taxon>
    </lineage>
</organism>
<name>A0A371WXM9_9HYPH</name>
<accession>A0A371WXM9</accession>
<dbReference type="EMBL" id="QURL01000025">
    <property type="protein sequence ID" value="RFC61735.1"/>
    <property type="molecule type" value="Genomic_DNA"/>
</dbReference>
<proteinExistence type="predicted"/>
<dbReference type="Pfam" id="PF06722">
    <property type="entry name" value="EryCIII-like_C"/>
    <property type="match status" value="1"/>
</dbReference>
<evidence type="ECO:0000259" key="1">
    <source>
        <dbReference type="Pfam" id="PF06722"/>
    </source>
</evidence>
<dbReference type="RefSeq" id="WP_116684977.1">
    <property type="nucleotide sequence ID" value="NZ_QURL01000025.1"/>
</dbReference>
<gene>
    <name evidence="2" type="ORF">DYI37_19710</name>
</gene>
<protein>
    <recommendedName>
        <fullName evidence="1">Erythromycin biosynthesis protein CIII-like C-terminal domain-containing protein</fullName>
    </recommendedName>
</protein>
<dbReference type="PANTHER" id="PTHR48050">
    <property type="entry name" value="STEROL 3-BETA-GLUCOSYLTRANSFERASE"/>
    <property type="match status" value="1"/>
</dbReference>
<feature type="domain" description="Erythromycin biosynthesis protein CIII-like C-terminal" evidence="1">
    <location>
        <begin position="11"/>
        <end position="125"/>
    </location>
</feature>
<keyword evidence="3" id="KW-1185">Reference proteome</keyword>
<dbReference type="Proteomes" id="UP000264310">
    <property type="component" value="Unassembled WGS sequence"/>
</dbReference>
<reference evidence="2 3" key="1">
    <citation type="submission" date="2018-08" db="EMBL/GenBank/DDBJ databases">
        <title>Fulvimarina sp. 85, whole genome shotgun sequence.</title>
        <authorList>
            <person name="Tuo L."/>
        </authorList>
    </citation>
    <scope>NUCLEOTIDE SEQUENCE [LARGE SCALE GENOMIC DNA]</scope>
    <source>
        <strain evidence="2 3">85</strain>
    </source>
</reference>
<dbReference type="OrthoDB" id="6620093at2"/>
<dbReference type="InterPro" id="IPR050426">
    <property type="entry name" value="Glycosyltransferase_28"/>
</dbReference>
<dbReference type="GO" id="GO:0016757">
    <property type="term" value="F:glycosyltransferase activity"/>
    <property type="evidence" value="ECO:0007669"/>
    <property type="project" value="UniProtKB-ARBA"/>
</dbReference>
<evidence type="ECO:0000313" key="3">
    <source>
        <dbReference type="Proteomes" id="UP000264310"/>
    </source>
</evidence>
<dbReference type="PANTHER" id="PTHR48050:SF13">
    <property type="entry name" value="STEROL 3-BETA-GLUCOSYLTRANSFERASE UGT80A2"/>
    <property type="match status" value="1"/>
</dbReference>
<dbReference type="AlphaFoldDB" id="A0A371WXM9"/>
<dbReference type="InterPro" id="IPR010610">
    <property type="entry name" value="EryCIII-like_C"/>
</dbReference>
<comment type="caution">
    <text evidence="2">The sequence shown here is derived from an EMBL/GenBank/DDBJ whole genome shotgun (WGS) entry which is preliminary data.</text>
</comment>
<dbReference type="Gene3D" id="3.40.50.2000">
    <property type="entry name" value="Glycogen Phosphorylase B"/>
    <property type="match status" value="1"/>
</dbReference>
<dbReference type="SUPFAM" id="SSF53756">
    <property type="entry name" value="UDP-Glycosyltransferase/glycogen phosphorylase"/>
    <property type="match status" value="1"/>
</dbReference>
<sequence length="136" mass="14438">MRLAHKVATGPNIFIAPFVDYTELIPRLAGVVTNGGYGTVSLALQAGVPILAVGRSEDKAEIGARVAWSGAGIEISTVPPSSDEIGNAINLLLTEPSFRSRAQELAGDFRAIDTPHEIMAVIDEMIGRMKPLNLVE</sequence>